<proteinExistence type="inferred from homology"/>
<dbReference type="RefSeq" id="WP_379191726.1">
    <property type="nucleotide sequence ID" value="NZ_JBHSOW010000115.1"/>
</dbReference>
<gene>
    <name evidence="8" type="ORF">ACFPYJ_28980</name>
</gene>
<dbReference type="PANTHER" id="PTHR30288">
    <property type="entry name" value="FLAGELLAR CAP/ASSEMBLY PROTEIN FLID"/>
    <property type="match status" value="1"/>
</dbReference>
<dbReference type="PANTHER" id="PTHR30288:SF0">
    <property type="entry name" value="FLAGELLAR HOOK-ASSOCIATED PROTEIN 2"/>
    <property type="match status" value="1"/>
</dbReference>
<comment type="subunit">
    <text evidence="3">Homopentamer.</text>
</comment>
<evidence type="ECO:0000313" key="8">
    <source>
        <dbReference type="EMBL" id="MFC5653073.1"/>
    </source>
</evidence>
<keyword evidence="8" id="KW-0969">Cilium</keyword>
<evidence type="ECO:0000256" key="5">
    <source>
        <dbReference type="ARBA" id="ARBA00033074"/>
    </source>
</evidence>
<dbReference type="EMBL" id="JBHSOW010000115">
    <property type="protein sequence ID" value="MFC5653073.1"/>
    <property type="molecule type" value="Genomic_DNA"/>
</dbReference>
<keyword evidence="8" id="KW-0966">Cell projection</keyword>
<evidence type="ECO:0000256" key="2">
    <source>
        <dbReference type="ARBA" id="ARBA00009764"/>
    </source>
</evidence>
<organism evidence="8 9">
    <name type="scientific">Paenibacillus solisilvae</name>
    <dbReference type="NCBI Taxonomy" id="2486751"/>
    <lineage>
        <taxon>Bacteria</taxon>
        <taxon>Bacillati</taxon>
        <taxon>Bacillota</taxon>
        <taxon>Bacilli</taxon>
        <taxon>Bacillales</taxon>
        <taxon>Paenibacillaceae</taxon>
        <taxon>Paenibacillus</taxon>
    </lineage>
</organism>
<reference evidence="9" key="1">
    <citation type="journal article" date="2019" name="Int. J. Syst. Evol. Microbiol.">
        <title>The Global Catalogue of Microorganisms (GCM) 10K type strain sequencing project: providing services to taxonomists for standard genome sequencing and annotation.</title>
        <authorList>
            <consortium name="The Broad Institute Genomics Platform"/>
            <consortium name="The Broad Institute Genome Sequencing Center for Infectious Disease"/>
            <person name="Wu L."/>
            <person name="Ma J."/>
        </authorList>
    </citation>
    <scope>NUCLEOTIDE SEQUENCE [LARGE SCALE GENOMIC DNA]</scope>
    <source>
        <strain evidence="9">CGMCC 1.3240</strain>
    </source>
</reference>
<comment type="caution">
    <text evidence="8">The sequence shown here is derived from an EMBL/GenBank/DDBJ whole genome shotgun (WGS) entry which is preliminary data.</text>
</comment>
<keyword evidence="9" id="KW-1185">Reference proteome</keyword>
<evidence type="ECO:0000256" key="4">
    <source>
        <dbReference type="ARBA" id="ARBA00023143"/>
    </source>
</evidence>
<dbReference type="Pfam" id="PF02465">
    <property type="entry name" value="FliD_N"/>
    <property type="match status" value="1"/>
</dbReference>
<keyword evidence="8" id="KW-0282">Flagellum</keyword>
<comment type="subcellular location">
    <subcellularLocation>
        <location evidence="1">Bacterial flagellum</location>
    </subcellularLocation>
</comment>
<comment type="similarity">
    <text evidence="2">Belongs to the FliD family.</text>
</comment>
<evidence type="ECO:0000256" key="1">
    <source>
        <dbReference type="ARBA" id="ARBA00004365"/>
    </source>
</evidence>
<name>A0ABW0W6G8_9BACL</name>
<protein>
    <recommendedName>
        <fullName evidence="6">Filament cap protein</fullName>
    </recommendedName>
    <alternativeName>
        <fullName evidence="5">Flagellar cap protein</fullName>
    </alternativeName>
</protein>
<feature type="domain" description="Flagellar hook-associated protein 2 N-terminal" evidence="7">
    <location>
        <begin position="8"/>
        <end position="105"/>
    </location>
</feature>
<evidence type="ECO:0000259" key="7">
    <source>
        <dbReference type="Pfam" id="PF02465"/>
    </source>
</evidence>
<keyword evidence="4" id="KW-0975">Bacterial flagellum</keyword>
<evidence type="ECO:0000313" key="9">
    <source>
        <dbReference type="Proteomes" id="UP001596047"/>
    </source>
</evidence>
<dbReference type="Proteomes" id="UP001596047">
    <property type="component" value="Unassembled WGS sequence"/>
</dbReference>
<sequence length="237" mass="24307">MRISGFASGMDIDSMVKELMNAKRTPLTKLSQQKTQLEWQQQQYRDINIKMVDFRNNKLFNSGLSGSIAAKQANISGNTAAVSAKAGSGAAAGAMTLEVTSLADAASVSSGVGIGAVDTTQSLSALKALGKINYVADGSGNLSFTFNGGTSTITLNENTDTLATMVTKINSTSSAKVNAFLDSATGKMSISSKISGASGSVSVDPGGLLDSFDLTLPAVGHDAIVKINGISINNPCK</sequence>
<dbReference type="InterPro" id="IPR003481">
    <property type="entry name" value="FliD_N"/>
</dbReference>
<dbReference type="InterPro" id="IPR040026">
    <property type="entry name" value="FliD"/>
</dbReference>
<evidence type="ECO:0000256" key="6">
    <source>
        <dbReference type="ARBA" id="ARBA00033192"/>
    </source>
</evidence>
<accession>A0ABW0W6G8</accession>
<evidence type="ECO:0000256" key="3">
    <source>
        <dbReference type="ARBA" id="ARBA00011255"/>
    </source>
</evidence>